<reference evidence="1 2" key="1">
    <citation type="submission" date="2019-08" db="EMBL/GenBank/DDBJ databases">
        <title>Prevalence, distribution, and phylogeny of type two toxin-antitoxin genes possessed by Cronobacter species where C. sakazakii homologs follow sequence type lineages.</title>
        <authorList>
            <person name="Finkelstein S."/>
            <person name="Negrete F."/>
            <person name="Jang H."/>
            <person name="Gopinath G.R."/>
            <person name="Tall B.D."/>
        </authorList>
    </citation>
    <scope>NUCLEOTIDE SEQUENCE [LARGE SCALE GENOMIC DNA]</scope>
    <source>
        <strain evidence="1 2">MOD1_GK1257</strain>
    </source>
</reference>
<keyword evidence="2" id="KW-1185">Reference proteome</keyword>
<sequence length="218" mass="24541">MAAIKQEMEAAFPVVSKIDFAIGSVAGVLAPDNLDSWGYWLKHHCRCLYGEDLSQRFAHFRPSRTIAQAVNGDVVAVINADIAALSGQPDEKRRIPFQRAAARKRIRATNLLRADDDTDWPDTLEDYLALFAKKYPSKVHELNDVLRESRTPGEAPDKFIARTQRFMAWFRQQLAEQKSAPEAGLARGVRPPFSCAVLPRYRTDHHTLARGSSLKRVV</sequence>
<dbReference type="EMBL" id="WAGD01000007">
    <property type="protein sequence ID" value="KAB0885685.1"/>
    <property type="molecule type" value="Genomic_DNA"/>
</dbReference>
<organism evidence="1 2">
    <name type="scientific">Cronobacter muytjensii</name>
    <dbReference type="NCBI Taxonomy" id="413501"/>
    <lineage>
        <taxon>Bacteria</taxon>
        <taxon>Pseudomonadati</taxon>
        <taxon>Pseudomonadota</taxon>
        <taxon>Gammaproteobacteria</taxon>
        <taxon>Enterobacterales</taxon>
        <taxon>Enterobacteriaceae</taxon>
        <taxon>Cronobacter</taxon>
    </lineage>
</organism>
<name>A0ABQ6U523_9ENTR</name>
<proteinExistence type="predicted"/>
<protein>
    <submittedName>
        <fullName evidence="1">Nucleotidyltransferase domain-containing protein</fullName>
    </submittedName>
</protein>
<evidence type="ECO:0000313" key="1">
    <source>
        <dbReference type="EMBL" id="KAB0885685.1"/>
    </source>
</evidence>
<dbReference type="RefSeq" id="WP_131824727.1">
    <property type="nucleotide sequence ID" value="NZ_JADKNN010000017.1"/>
</dbReference>
<gene>
    <name evidence="1" type="ORF">FZI19_02130</name>
</gene>
<accession>A0ABQ6U523</accession>
<comment type="caution">
    <text evidence="1">The sequence shown here is derived from an EMBL/GenBank/DDBJ whole genome shotgun (WGS) entry which is preliminary data.</text>
</comment>
<evidence type="ECO:0000313" key="2">
    <source>
        <dbReference type="Proteomes" id="UP000469927"/>
    </source>
</evidence>
<dbReference type="Proteomes" id="UP000469927">
    <property type="component" value="Unassembled WGS sequence"/>
</dbReference>